<dbReference type="RefSeq" id="WP_184262750.1">
    <property type="nucleotide sequence ID" value="NZ_JACIIX010000004.1"/>
</dbReference>
<dbReference type="AlphaFoldDB" id="A0A7X0DN88"/>
<dbReference type="InterPro" id="IPR036188">
    <property type="entry name" value="FAD/NAD-bd_sf"/>
</dbReference>
<dbReference type="PANTHER" id="PTHR42923:SF47">
    <property type="entry name" value="BLR3003 PROTEIN"/>
    <property type="match status" value="1"/>
</dbReference>
<accession>A0A7X0DN88</accession>
<organism evidence="2 3">
    <name type="scientific">Novispirillum itersonii</name>
    <name type="common">Aquaspirillum itersonii</name>
    <dbReference type="NCBI Taxonomy" id="189"/>
    <lineage>
        <taxon>Bacteria</taxon>
        <taxon>Pseudomonadati</taxon>
        <taxon>Pseudomonadota</taxon>
        <taxon>Alphaproteobacteria</taxon>
        <taxon>Rhodospirillales</taxon>
        <taxon>Novispirillaceae</taxon>
        <taxon>Novispirillum</taxon>
    </lineage>
</organism>
<sequence length="420" mass="45613">MTSVHIIGAGLAGLSAALFLQEQGLRPRLYDANSRPGGRCGGWSPAPGAPRRDRGTHLLLSGNDTVCGLIRRYGRAEDWIRLPPRFRFRDLAEGTDWNLYPGAGRWPGWLLDPTRRVAGLGLTGHLRALLTLETSRADTVGAALDLRSVAGRRLIGPLTVALLNTPAEIASLPLLRRTLRDSLYRGGQALSPLLCRTSLEQDLITPLTEALSAAGVEIRLRSAVSELQQTPEGLRLSGPAGPVFCGRDPVILAIDPAQAHRLLPDLLPDLPQSPILNLHYPMPDRGPEILAELTGLCGGAAEWILRRPGHCAVTISAPRADLLADPDLPGTVWREIRQVYPDLPLRCPADARLLTERRATLLQTPDTDRLRPQTRPTVSGWPETLWLAGDWVQTGLPCTLEGAARSGRMAALAVIRHLRP</sequence>
<protein>
    <recommendedName>
        <fullName evidence="1">Amine oxidase domain-containing protein</fullName>
    </recommendedName>
</protein>
<dbReference type="Gene3D" id="3.50.50.60">
    <property type="entry name" value="FAD/NAD(P)-binding domain"/>
    <property type="match status" value="1"/>
</dbReference>
<proteinExistence type="predicted"/>
<dbReference type="EMBL" id="JACIIX010000004">
    <property type="protein sequence ID" value="MBB6209987.1"/>
    <property type="molecule type" value="Genomic_DNA"/>
</dbReference>
<feature type="domain" description="Amine oxidase" evidence="1">
    <location>
        <begin position="312"/>
        <end position="415"/>
    </location>
</feature>
<gene>
    <name evidence="2" type="ORF">FHS48_001397</name>
</gene>
<comment type="caution">
    <text evidence="2">The sequence shown here is derived from an EMBL/GenBank/DDBJ whole genome shotgun (WGS) entry which is preliminary data.</text>
</comment>
<dbReference type="InterPro" id="IPR050464">
    <property type="entry name" value="Zeta_carotene_desat/Oxidored"/>
</dbReference>
<dbReference type="PANTHER" id="PTHR42923">
    <property type="entry name" value="PROTOPORPHYRINOGEN OXIDASE"/>
    <property type="match status" value="1"/>
</dbReference>
<evidence type="ECO:0000313" key="2">
    <source>
        <dbReference type="EMBL" id="MBB6209987.1"/>
    </source>
</evidence>
<evidence type="ECO:0000313" key="3">
    <source>
        <dbReference type="Proteomes" id="UP000544872"/>
    </source>
</evidence>
<dbReference type="Pfam" id="PF01593">
    <property type="entry name" value="Amino_oxidase"/>
    <property type="match status" value="2"/>
</dbReference>
<dbReference type="Proteomes" id="UP000544872">
    <property type="component" value="Unassembled WGS sequence"/>
</dbReference>
<reference evidence="2 3" key="1">
    <citation type="submission" date="2020-08" db="EMBL/GenBank/DDBJ databases">
        <title>Genomic Encyclopedia of Type Strains, Phase IV (KMG-IV): sequencing the most valuable type-strain genomes for metagenomic binning, comparative biology and taxonomic classification.</title>
        <authorList>
            <person name="Goeker M."/>
        </authorList>
    </citation>
    <scope>NUCLEOTIDE SEQUENCE [LARGE SCALE GENOMIC DNA]</scope>
    <source>
        <strain evidence="2 3">DSM 11590</strain>
    </source>
</reference>
<evidence type="ECO:0000259" key="1">
    <source>
        <dbReference type="Pfam" id="PF01593"/>
    </source>
</evidence>
<keyword evidence="3" id="KW-1185">Reference proteome</keyword>
<dbReference type="SUPFAM" id="SSF51905">
    <property type="entry name" value="FAD/NAD(P)-binding domain"/>
    <property type="match status" value="1"/>
</dbReference>
<name>A0A7X0DN88_NOVIT</name>
<dbReference type="Gene3D" id="1.10.3110.10">
    <property type="entry name" value="protoporphyrinogen ix oxidase, domain 3"/>
    <property type="match status" value="1"/>
</dbReference>
<dbReference type="Gene3D" id="3.90.660.20">
    <property type="entry name" value="Protoporphyrinogen oxidase, mitochondrial, domain 2"/>
    <property type="match status" value="1"/>
</dbReference>
<dbReference type="GO" id="GO:0016491">
    <property type="term" value="F:oxidoreductase activity"/>
    <property type="evidence" value="ECO:0007669"/>
    <property type="project" value="InterPro"/>
</dbReference>
<feature type="domain" description="Amine oxidase" evidence="1">
    <location>
        <begin position="11"/>
        <end position="282"/>
    </location>
</feature>
<dbReference type="PRINTS" id="PR00420">
    <property type="entry name" value="RNGMNOXGNASE"/>
</dbReference>
<dbReference type="InterPro" id="IPR002937">
    <property type="entry name" value="Amino_oxidase"/>
</dbReference>